<evidence type="ECO:0000313" key="1">
    <source>
        <dbReference type="EMBL" id="TDM15725.1"/>
    </source>
</evidence>
<dbReference type="EMBL" id="SCWF01000001">
    <property type="protein sequence ID" value="TDM15725.1"/>
    <property type="molecule type" value="Genomic_DNA"/>
</dbReference>
<accession>A0A4R6C307</accession>
<dbReference type="RefSeq" id="WP_133450925.1">
    <property type="nucleotide sequence ID" value="NZ_SCWF01000001.1"/>
</dbReference>
<dbReference type="OrthoDB" id="1707128at2"/>
<proteinExistence type="predicted"/>
<evidence type="ECO:0008006" key="3">
    <source>
        <dbReference type="Google" id="ProtNLM"/>
    </source>
</evidence>
<comment type="caution">
    <text evidence="1">The sequence shown here is derived from an EMBL/GenBank/DDBJ whole genome shotgun (WGS) entry which is preliminary data.</text>
</comment>
<keyword evidence="2" id="KW-1185">Reference proteome</keyword>
<name>A0A4R6C307_9STAP</name>
<protein>
    <recommendedName>
        <fullName evidence="3">ImmA/IrrE family metallo-endopeptidase</fullName>
    </recommendedName>
</protein>
<reference evidence="1 2" key="1">
    <citation type="submission" date="2019-01" db="EMBL/GenBank/DDBJ databases">
        <title>Draft genome sequences of the type strains of six Macrococcus species.</title>
        <authorList>
            <person name="Mazhar S."/>
            <person name="Altermann E."/>
            <person name="Hill C."/>
            <person name="Mcauliffe O."/>
        </authorList>
    </citation>
    <scope>NUCLEOTIDE SEQUENCE [LARGE SCALE GENOMIC DNA]</scope>
    <source>
        <strain evidence="1 2">ATCC 51825</strain>
    </source>
</reference>
<dbReference type="AlphaFoldDB" id="A0A4R6C307"/>
<sequence length="161" mass="18959">MQVREKLVNQFPEVSVQYDPMMPVKFGGLYERNHLHPNGLILLTDKLNYYLENGILGEEFGHHVTTTTDITGYYRKPYNVNAARQELRARRFGHKLLIPLEQLIDCYENGCWGDIYAMCLHLEIDRSYFSIVIEDYKSKFGLWIEYEGYLIGFEPLDIKKL</sequence>
<evidence type="ECO:0000313" key="2">
    <source>
        <dbReference type="Proteomes" id="UP000294843"/>
    </source>
</evidence>
<organism evidence="1 2">
    <name type="scientific">Macrococcus bovicus</name>
    <dbReference type="NCBI Taxonomy" id="69968"/>
    <lineage>
        <taxon>Bacteria</taxon>
        <taxon>Bacillati</taxon>
        <taxon>Bacillota</taxon>
        <taxon>Bacilli</taxon>
        <taxon>Bacillales</taxon>
        <taxon>Staphylococcaceae</taxon>
        <taxon>Macrococcus</taxon>
    </lineage>
</organism>
<gene>
    <name evidence="1" type="ORF">ERX55_02120</name>
</gene>
<dbReference type="Proteomes" id="UP000294843">
    <property type="component" value="Unassembled WGS sequence"/>
</dbReference>